<comment type="caution">
    <text evidence="2">The sequence shown here is derived from an EMBL/GenBank/DDBJ whole genome shotgun (WGS) entry which is preliminary data.</text>
</comment>
<dbReference type="EMBL" id="JBBJBU010000007">
    <property type="protein sequence ID" value="KAK7204585.1"/>
    <property type="molecule type" value="Genomic_DNA"/>
</dbReference>
<evidence type="ECO:0000256" key="1">
    <source>
        <dbReference type="SAM" id="Phobius"/>
    </source>
</evidence>
<feature type="transmembrane region" description="Helical" evidence="1">
    <location>
        <begin position="177"/>
        <end position="195"/>
    </location>
</feature>
<dbReference type="RefSeq" id="XP_064767618.1">
    <property type="nucleotide sequence ID" value="XM_064912790.1"/>
</dbReference>
<dbReference type="GeneID" id="90038302"/>
<protein>
    <submittedName>
        <fullName evidence="2">Uncharacterized protein</fullName>
    </submittedName>
</protein>
<name>A0ABR1F420_9ASCO</name>
<reference evidence="2 3" key="1">
    <citation type="submission" date="2024-03" db="EMBL/GenBank/DDBJ databases">
        <title>Genome-scale model development and genomic sequencing of the oleaginous clade Lipomyces.</title>
        <authorList>
            <consortium name="Lawrence Berkeley National Laboratory"/>
            <person name="Czajka J.J."/>
            <person name="Han Y."/>
            <person name="Kim J."/>
            <person name="Mondo S.J."/>
            <person name="Hofstad B.A."/>
            <person name="Robles A."/>
            <person name="Haridas S."/>
            <person name="Riley R."/>
            <person name="LaButti K."/>
            <person name="Pangilinan J."/>
            <person name="Andreopoulos W."/>
            <person name="Lipzen A."/>
            <person name="Yan J."/>
            <person name="Wang M."/>
            <person name="Ng V."/>
            <person name="Grigoriev I.V."/>
            <person name="Spatafora J.W."/>
            <person name="Magnuson J.K."/>
            <person name="Baker S.E."/>
            <person name="Pomraning K.R."/>
        </authorList>
    </citation>
    <scope>NUCLEOTIDE SEQUENCE [LARGE SCALE GENOMIC DNA]</scope>
    <source>
        <strain evidence="2 3">Phaff 52-87</strain>
    </source>
</reference>
<keyword evidence="1" id="KW-0812">Transmembrane</keyword>
<organism evidence="2 3">
    <name type="scientific">Myxozyma melibiosi</name>
    <dbReference type="NCBI Taxonomy" id="54550"/>
    <lineage>
        <taxon>Eukaryota</taxon>
        <taxon>Fungi</taxon>
        <taxon>Dikarya</taxon>
        <taxon>Ascomycota</taxon>
        <taxon>Saccharomycotina</taxon>
        <taxon>Lipomycetes</taxon>
        <taxon>Lipomycetales</taxon>
        <taxon>Lipomycetaceae</taxon>
        <taxon>Myxozyma</taxon>
    </lineage>
</organism>
<keyword evidence="1" id="KW-1133">Transmembrane helix</keyword>
<keyword evidence="3" id="KW-1185">Reference proteome</keyword>
<gene>
    <name evidence="2" type="ORF">BZA70DRAFT_279520</name>
</gene>
<dbReference type="Proteomes" id="UP001498771">
    <property type="component" value="Unassembled WGS sequence"/>
</dbReference>
<evidence type="ECO:0000313" key="3">
    <source>
        <dbReference type="Proteomes" id="UP001498771"/>
    </source>
</evidence>
<accession>A0ABR1F420</accession>
<evidence type="ECO:0000313" key="2">
    <source>
        <dbReference type="EMBL" id="KAK7204585.1"/>
    </source>
</evidence>
<sequence length="257" mass="29740">MSALRTLARVARRSAFTSTLSPRYIRPFSSSSSSSAFSRVDLPDYFKPLDPSKPLLDWETQLRTFVATVPGAFQHYAGPDGDLRPLTEPEFYEIVDLKRLMAQGIDIAGYFDKSPEEKQKLRDILVLQAEQQQKTIEEDDAHAHDATIVDKIPVKDHHGNVEWEVVRERKKEGWEPLMYYLFLPMMGVFGVYFLFGSKNYMGDWALEELRLQTEEKYLKDDAFYNSLTPEQQHLKQLIVVDRIIAGNYDELISHDEK</sequence>
<keyword evidence="1" id="KW-0472">Membrane</keyword>
<proteinExistence type="predicted"/>